<keyword evidence="1" id="KW-0732">Signal</keyword>
<gene>
    <name evidence="2" type="ORF">OS493_004141</name>
</gene>
<dbReference type="Proteomes" id="UP001163046">
    <property type="component" value="Unassembled WGS sequence"/>
</dbReference>
<proteinExistence type="predicted"/>
<comment type="caution">
    <text evidence="2">The sequence shown here is derived from an EMBL/GenBank/DDBJ whole genome shotgun (WGS) entry which is preliminary data.</text>
</comment>
<keyword evidence="3" id="KW-1185">Reference proteome</keyword>
<protein>
    <submittedName>
        <fullName evidence="2">Uncharacterized protein</fullName>
    </submittedName>
</protein>
<organism evidence="2 3">
    <name type="scientific">Desmophyllum pertusum</name>
    <dbReference type="NCBI Taxonomy" id="174260"/>
    <lineage>
        <taxon>Eukaryota</taxon>
        <taxon>Metazoa</taxon>
        <taxon>Cnidaria</taxon>
        <taxon>Anthozoa</taxon>
        <taxon>Hexacorallia</taxon>
        <taxon>Scleractinia</taxon>
        <taxon>Caryophylliina</taxon>
        <taxon>Caryophylliidae</taxon>
        <taxon>Desmophyllum</taxon>
    </lineage>
</organism>
<reference evidence="2" key="1">
    <citation type="submission" date="2023-01" db="EMBL/GenBank/DDBJ databases">
        <title>Genome assembly of the deep-sea coral Lophelia pertusa.</title>
        <authorList>
            <person name="Herrera S."/>
            <person name="Cordes E."/>
        </authorList>
    </citation>
    <scope>NUCLEOTIDE SEQUENCE</scope>
    <source>
        <strain evidence="2">USNM1676648</strain>
        <tissue evidence="2">Polyp</tissue>
    </source>
</reference>
<evidence type="ECO:0000313" key="2">
    <source>
        <dbReference type="EMBL" id="KAJ7387175.1"/>
    </source>
</evidence>
<evidence type="ECO:0000256" key="1">
    <source>
        <dbReference type="SAM" id="SignalP"/>
    </source>
</evidence>
<evidence type="ECO:0000313" key="3">
    <source>
        <dbReference type="Proteomes" id="UP001163046"/>
    </source>
</evidence>
<feature type="signal peptide" evidence="1">
    <location>
        <begin position="1"/>
        <end position="18"/>
    </location>
</feature>
<sequence length="135" mass="15384">MWWNWNTLQLQSVHFSLISQTYFLIGLKSGCPGGISGQVCFPRFCPNCGHSQDTQTFFWQKAQSQQPIFLCYFLNLQILKANDIGKSALLLMYLFLVLSDHVKMNHSLPTQTDFQLLHHAAWHESTSGNPSAFTS</sequence>
<dbReference type="AlphaFoldDB" id="A0A9W9ZTL2"/>
<accession>A0A9W9ZTL2</accession>
<name>A0A9W9ZTL2_9CNID</name>
<feature type="chain" id="PRO_5040827117" evidence="1">
    <location>
        <begin position="19"/>
        <end position="135"/>
    </location>
</feature>
<dbReference type="EMBL" id="MU825874">
    <property type="protein sequence ID" value="KAJ7387175.1"/>
    <property type="molecule type" value="Genomic_DNA"/>
</dbReference>